<evidence type="ECO:0008006" key="4">
    <source>
        <dbReference type="Google" id="ProtNLM"/>
    </source>
</evidence>
<dbReference type="InterPro" id="IPR005619">
    <property type="entry name" value="Uncharacterised_YajG"/>
</dbReference>
<dbReference type="Proteomes" id="UP000231632">
    <property type="component" value="Unassembled WGS sequence"/>
</dbReference>
<dbReference type="AlphaFoldDB" id="A0A1L8CL32"/>
<feature type="chain" id="PRO_5012973439" description="Lipoprotein" evidence="1">
    <location>
        <begin position="22"/>
        <end position="189"/>
    </location>
</feature>
<proteinExistence type="predicted"/>
<name>A0A1L8CL32_9PROT</name>
<comment type="caution">
    <text evidence="2">The sequence shown here is derived from an EMBL/GenBank/DDBJ whole genome shotgun (WGS) entry which is preliminary data.</text>
</comment>
<sequence length="189" mass="20142">MLNVKRTMMIMLLSLMIPALACAGEIKTEVIYPKDAIPVVGGQSELALWVEDGRKETVFGRAVDGEYLVSASDVAASLYAHMTSSLKAAGYQVVPFNPDHANGMLVRIQSITYSSEREMFKSKVGVKVALEVKMNSSDVTRTYRAAVEQQFALSPSPEENGSTIGNGLSTAAAAALADLKLAEANPAAE</sequence>
<feature type="signal peptide" evidence="1">
    <location>
        <begin position="1"/>
        <end position="21"/>
    </location>
</feature>
<dbReference type="RefSeq" id="WP_072658833.1">
    <property type="nucleotide sequence ID" value="NZ_BDFD01000003.1"/>
</dbReference>
<keyword evidence="1" id="KW-0732">Signal</keyword>
<evidence type="ECO:0000313" key="3">
    <source>
        <dbReference type="Proteomes" id="UP000231632"/>
    </source>
</evidence>
<reference evidence="2 3" key="1">
    <citation type="journal article" date="2017" name="Arch. Microbiol.">
        <title>Mariprofundus micogutta sp. nov., a novel iron-oxidizing zetaproteobacterium isolated from a deep-sea hydrothermal field at the Bayonnaise knoll of the Izu-Ogasawara arc, and a description of Mariprofundales ord. nov. and Zetaproteobacteria classis nov.</title>
        <authorList>
            <person name="Makita H."/>
            <person name="Tanaka E."/>
            <person name="Mitsunobu S."/>
            <person name="Miyazaki M."/>
            <person name="Nunoura T."/>
            <person name="Uematsu K."/>
            <person name="Takaki Y."/>
            <person name="Nishi S."/>
            <person name="Shimamura S."/>
            <person name="Takai K."/>
        </authorList>
    </citation>
    <scope>NUCLEOTIDE SEQUENCE [LARGE SCALE GENOMIC DNA]</scope>
    <source>
        <strain evidence="2 3">ET2</strain>
    </source>
</reference>
<evidence type="ECO:0000256" key="1">
    <source>
        <dbReference type="SAM" id="SignalP"/>
    </source>
</evidence>
<keyword evidence="3" id="KW-1185">Reference proteome</keyword>
<protein>
    <recommendedName>
        <fullName evidence="4">Lipoprotein</fullName>
    </recommendedName>
</protein>
<gene>
    <name evidence="2" type="ORF">MMIC_P0561</name>
</gene>
<organism evidence="2 3">
    <name type="scientific">Mariprofundus micogutta</name>
    <dbReference type="NCBI Taxonomy" id="1921010"/>
    <lineage>
        <taxon>Bacteria</taxon>
        <taxon>Pseudomonadati</taxon>
        <taxon>Pseudomonadota</taxon>
        <taxon>Candidatius Mariprofundia</taxon>
        <taxon>Mariprofundales</taxon>
        <taxon>Mariprofundaceae</taxon>
        <taxon>Mariprofundus</taxon>
    </lineage>
</organism>
<dbReference type="EMBL" id="BDFD01000003">
    <property type="protein sequence ID" value="GAV19613.1"/>
    <property type="molecule type" value="Genomic_DNA"/>
</dbReference>
<evidence type="ECO:0000313" key="2">
    <source>
        <dbReference type="EMBL" id="GAV19613.1"/>
    </source>
</evidence>
<accession>A0A1L8CL32</accession>
<dbReference type="Pfam" id="PF03923">
    <property type="entry name" value="Lipoprotein_16"/>
    <property type="match status" value="1"/>
</dbReference>